<reference evidence="5 6" key="1">
    <citation type="submission" date="2023-07" db="EMBL/GenBank/DDBJ databases">
        <title>Genomic Encyclopedia of Type Strains, Phase IV (KMG-IV): sequencing the most valuable type-strain genomes for metagenomic binning, comparative biology and taxonomic classification.</title>
        <authorList>
            <person name="Goeker M."/>
        </authorList>
    </citation>
    <scope>NUCLEOTIDE SEQUENCE [LARGE SCALE GENOMIC DNA]</scope>
    <source>
        <strain evidence="5 6">DSM 17740</strain>
    </source>
</reference>
<dbReference type="Gene3D" id="3.20.20.60">
    <property type="entry name" value="Phosphoenolpyruvate-binding domains"/>
    <property type="match status" value="1"/>
</dbReference>
<keyword evidence="6" id="KW-1185">Reference proteome</keyword>
<gene>
    <name evidence="5" type="ORF">J2S00_003617</name>
</gene>
<evidence type="ECO:0000313" key="6">
    <source>
        <dbReference type="Proteomes" id="UP001232445"/>
    </source>
</evidence>
<evidence type="ECO:0000256" key="2">
    <source>
        <dbReference type="ARBA" id="ARBA00022723"/>
    </source>
</evidence>
<dbReference type="PANTHER" id="PTHR32308:SF0">
    <property type="entry name" value="HPCH_HPAI ALDOLASE_CITRATE LYASE DOMAIN-CONTAINING PROTEIN"/>
    <property type="match status" value="1"/>
</dbReference>
<evidence type="ECO:0000256" key="3">
    <source>
        <dbReference type="ARBA" id="ARBA00022842"/>
    </source>
</evidence>
<dbReference type="PANTHER" id="PTHR32308">
    <property type="entry name" value="LYASE BETA SUBUNIT, PUTATIVE (AFU_ORTHOLOGUE AFUA_4G13030)-RELATED"/>
    <property type="match status" value="1"/>
</dbReference>
<evidence type="ECO:0000259" key="4">
    <source>
        <dbReference type="Pfam" id="PF03328"/>
    </source>
</evidence>
<dbReference type="PIRSF" id="PIRSF015582">
    <property type="entry name" value="Cit_lyase_B"/>
    <property type="match status" value="1"/>
</dbReference>
<evidence type="ECO:0000313" key="5">
    <source>
        <dbReference type="EMBL" id="MDQ0340777.1"/>
    </source>
</evidence>
<dbReference type="RefSeq" id="WP_307342999.1">
    <property type="nucleotide sequence ID" value="NZ_JAUSUQ010000019.1"/>
</dbReference>
<dbReference type="Proteomes" id="UP001232445">
    <property type="component" value="Unassembled WGS sequence"/>
</dbReference>
<dbReference type="EMBL" id="JAUSUQ010000019">
    <property type="protein sequence ID" value="MDQ0340777.1"/>
    <property type="molecule type" value="Genomic_DNA"/>
</dbReference>
<proteinExistence type="predicted"/>
<accession>A0ABU0CWI2</accession>
<protein>
    <submittedName>
        <fullName evidence="5">Citrate lyase subunit beta/citryl-CoA lyase</fullName>
        <ecNumber evidence="5">4.1.3.34</ecNumber>
    </submittedName>
</protein>
<sequence length="292" mass="32672">MNKHRAWLFVPGTNKRAMQKALTLDADVIIYDLEDAVEMGRKDVARQEVAEALQQQITSGQTRVVRINGATTPDYQQDLEAVAQAGCGGVMLPKTEDPAHIKQLDEYLNRVEKEKQLPPGHFKIVPQIETALGVHNSYDIARASKRVLHLAFGSVDYTADIQGEMTEEGWEVYYARAHLVNSSRAAGIRGPIDTVYIDIYNIEGLIRETERAKKMGFQGKLVIHPKQIGPVNAVYTPSEQEVTEARQIVEAFEQARSRGEAAIQLNGKMIDPPVVHKAMQVLKLYEQINKQT</sequence>
<dbReference type="InterPro" id="IPR040442">
    <property type="entry name" value="Pyrv_kinase-like_dom_sf"/>
</dbReference>
<keyword evidence="5" id="KW-0456">Lyase</keyword>
<dbReference type="InterPro" id="IPR005000">
    <property type="entry name" value="Aldolase/citrate-lyase_domain"/>
</dbReference>
<evidence type="ECO:0000256" key="1">
    <source>
        <dbReference type="ARBA" id="ARBA00001946"/>
    </source>
</evidence>
<keyword evidence="2" id="KW-0479">Metal-binding</keyword>
<comment type="caution">
    <text evidence="5">The sequence shown here is derived from an EMBL/GenBank/DDBJ whole genome shotgun (WGS) entry which is preliminary data.</text>
</comment>
<comment type="cofactor">
    <cofactor evidence="1">
        <name>Mg(2+)</name>
        <dbReference type="ChEBI" id="CHEBI:18420"/>
    </cofactor>
</comment>
<feature type="domain" description="HpcH/HpaI aldolase/citrate lyase" evidence="4">
    <location>
        <begin position="5"/>
        <end position="225"/>
    </location>
</feature>
<dbReference type="InterPro" id="IPR015813">
    <property type="entry name" value="Pyrv/PenolPyrv_kinase-like_dom"/>
</dbReference>
<name>A0ABU0CWI2_9BACI</name>
<dbReference type="SUPFAM" id="SSF51621">
    <property type="entry name" value="Phosphoenolpyruvate/pyruvate domain"/>
    <property type="match status" value="1"/>
</dbReference>
<dbReference type="GO" id="GO:0008816">
    <property type="term" value="F:citryl-CoA lyase activity"/>
    <property type="evidence" value="ECO:0007669"/>
    <property type="project" value="UniProtKB-EC"/>
</dbReference>
<dbReference type="EC" id="4.1.3.34" evidence="5"/>
<dbReference type="Pfam" id="PF03328">
    <property type="entry name" value="HpcH_HpaI"/>
    <property type="match status" value="1"/>
</dbReference>
<dbReference type="InterPro" id="IPR011206">
    <property type="entry name" value="Citrate_lyase_beta/mcl1/mcl2"/>
</dbReference>
<keyword evidence="3" id="KW-0460">Magnesium</keyword>
<organism evidence="5 6">
    <name type="scientific">Caldalkalibacillus uzonensis</name>
    <dbReference type="NCBI Taxonomy" id="353224"/>
    <lineage>
        <taxon>Bacteria</taxon>
        <taxon>Bacillati</taxon>
        <taxon>Bacillota</taxon>
        <taxon>Bacilli</taxon>
        <taxon>Bacillales</taxon>
        <taxon>Bacillaceae</taxon>
        <taxon>Caldalkalibacillus</taxon>
    </lineage>
</organism>